<dbReference type="SUPFAM" id="SSF53448">
    <property type="entry name" value="Nucleotide-diphospho-sugar transferases"/>
    <property type="match status" value="1"/>
</dbReference>
<dbReference type="GO" id="GO:0016740">
    <property type="term" value="F:transferase activity"/>
    <property type="evidence" value="ECO:0007669"/>
    <property type="project" value="UniProtKB-KW"/>
</dbReference>
<name>A0A6I6GMG6_9BACT</name>
<keyword evidence="2" id="KW-0808">Transferase</keyword>
<feature type="domain" description="Glycosyltransferase 2-like" evidence="1">
    <location>
        <begin position="22"/>
        <end position="108"/>
    </location>
</feature>
<evidence type="ECO:0000313" key="3">
    <source>
        <dbReference type="Proteomes" id="UP000426027"/>
    </source>
</evidence>
<reference evidence="2 3" key="1">
    <citation type="submission" date="2019-11" db="EMBL/GenBank/DDBJ databases">
        <authorList>
            <person name="Im W.T."/>
        </authorList>
    </citation>
    <scope>NUCLEOTIDE SEQUENCE [LARGE SCALE GENOMIC DNA]</scope>
    <source>
        <strain evidence="2 3">SB-02</strain>
    </source>
</reference>
<dbReference type="EMBL" id="CP046566">
    <property type="protein sequence ID" value="QGW29705.1"/>
    <property type="molecule type" value="Genomic_DNA"/>
</dbReference>
<dbReference type="KEGG" id="fls:GLV81_17705"/>
<keyword evidence="3" id="KW-1185">Reference proteome</keyword>
<sequence>MCNSTFGVTGHKSASVTTPGISIALCTYNGAQFLDQQLASLFGQTLPPNEIVICDDGSTDNTIAIVQQWQQQQPGIIRLYQNASNLGFGLNFKQAIEYCTQDIIFLSDQGRCVAARKNSGDEQLAAGTSPLQWLVLQRPVDG</sequence>
<proteinExistence type="predicted"/>
<dbReference type="Gene3D" id="3.90.550.10">
    <property type="entry name" value="Spore Coat Polysaccharide Biosynthesis Protein SpsA, Chain A"/>
    <property type="match status" value="1"/>
</dbReference>
<dbReference type="AlphaFoldDB" id="A0A6I6GMG6"/>
<dbReference type="Pfam" id="PF00535">
    <property type="entry name" value="Glycos_transf_2"/>
    <property type="match status" value="1"/>
</dbReference>
<dbReference type="InterPro" id="IPR029044">
    <property type="entry name" value="Nucleotide-diphossugar_trans"/>
</dbReference>
<dbReference type="InterPro" id="IPR050834">
    <property type="entry name" value="Glycosyltransf_2"/>
</dbReference>
<dbReference type="PANTHER" id="PTHR43685">
    <property type="entry name" value="GLYCOSYLTRANSFERASE"/>
    <property type="match status" value="1"/>
</dbReference>
<evidence type="ECO:0000259" key="1">
    <source>
        <dbReference type="Pfam" id="PF00535"/>
    </source>
</evidence>
<accession>A0A6I6GMG6</accession>
<gene>
    <name evidence="2" type="ORF">GLV81_17705</name>
</gene>
<organism evidence="2 3">
    <name type="scientific">Phnomibacter ginsenosidimutans</name>
    <dbReference type="NCBI Taxonomy" id="2676868"/>
    <lineage>
        <taxon>Bacteria</taxon>
        <taxon>Pseudomonadati</taxon>
        <taxon>Bacteroidota</taxon>
        <taxon>Chitinophagia</taxon>
        <taxon>Chitinophagales</taxon>
        <taxon>Chitinophagaceae</taxon>
        <taxon>Phnomibacter</taxon>
    </lineage>
</organism>
<dbReference type="PANTHER" id="PTHR43685:SF2">
    <property type="entry name" value="GLYCOSYLTRANSFERASE 2-LIKE DOMAIN-CONTAINING PROTEIN"/>
    <property type="match status" value="1"/>
</dbReference>
<dbReference type="InterPro" id="IPR001173">
    <property type="entry name" value="Glyco_trans_2-like"/>
</dbReference>
<dbReference type="Proteomes" id="UP000426027">
    <property type="component" value="Chromosome"/>
</dbReference>
<protein>
    <submittedName>
        <fullName evidence="2">Glycosyltransferase</fullName>
    </submittedName>
</protein>
<evidence type="ECO:0000313" key="2">
    <source>
        <dbReference type="EMBL" id="QGW29705.1"/>
    </source>
</evidence>